<comment type="caution">
    <text evidence="1">The sequence shown here is derived from an EMBL/GenBank/DDBJ whole genome shotgun (WGS) entry which is preliminary data.</text>
</comment>
<evidence type="ECO:0000313" key="2">
    <source>
        <dbReference type="Proteomes" id="UP000293360"/>
    </source>
</evidence>
<dbReference type="OrthoDB" id="4769697at2759"/>
<proteinExistence type="predicted"/>
<gene>
    <name evidence="1" type="ORF">DL764_005144</name>
</gene>
<dbReference type="AlphaFoldDB" id="A0A4Q4TE02"/>
<name>A0A4Q4TE02_9PEZI</name>
<evidence type="ECO:0000313" key="1">
    <source>
        <dbReference type="EMBL" id="RYP03463.1"/>
    </source>
</evidence>
<keyword evidence="2" id="KW-1185">Reference proteome</keyword>
<sequence>MARKAYVTLNGKALRTVGDQTSSKPKETPKIITRPRRRNATPGKNELQIIKAIAASGLNTKRKRQEEDDSDEGSSIRCSLRKVSKMDPIDSCRRTLDWIESSAFPSEFLEEERRTCDFTCGAKGGVLPGIENAIDCVADYETSSEGELSATREAGVRPPEVVSKTGFVFYDPWAVNERISRNSQQPTVPVVDPRDTEIWQALFSWS</sequence>
<dbReference type="EMBL" id="QJNU01000257">
    <property type="protein sequence ID" value="RYP03463.1"/>
    <property type="molecule type" value="Genomic_DNA"/>
</dbReference>
<accession>A0A4Q4TE02</accession>
<reference evidence="1 2" key="1">
    <citation type="submission" date="2018-06" db="EMBL/GenBank/DDBJ databases">
        <title>Complete Genomes of Monosporascus.</title>
        <authorList>
            <person name="Robinson A.J."/>
            <person name="Natvig D.O."/>
        </authorList>
    </citation>
    <scope>NUCLEOTIDE SEQUENCE [LARGE SCALE GENOMIC DNA]</scope>
    <source>
        <strain evidence="1 2">CBS 110550</strain>
    </source>
</reference>
<protein>
    <submittedName>
        <fullName evidence="1">Uncharacterized protein</fullName>
    </submittedName>
</protein>
<organism evidence="1 2">
    <name type="scientific">Monosporascus ibericus</name>
    <dbReference type="NCBI Taxonomy" id="155417"/>
    <lineage>
        <taxon>Eukaryota</taxon>
        <taxon>Fungi</taxon>
        <taxon>Dikarya</taxon>
        <taxon>Ascomycota</taxon>
        <taxon>Pezizomycotina</taxon>
        <taxon>Sordariomycetes</taxon>
        <taxon>Xylariomycetidae</taxon>
        <taxon>Xylariales</taxon>
        <taxon>Xylariales incertae sedis</taxon>
        <taxon>Monosporascus</taxon>
    </lineage>
</organism>
<dbReference type="Proteomes" id="UP000293360">
    <property type="component" value="Unassembled WGS sequence"/>
</dbReference>